<dbReference type="InterPro" id="IPR044925">
    <property type="entry name" value="His-Me_finger_sf"/>
</dbReference>
<dbReference type="SUPFAM" id="SSF54060">
    <property type="entry name" value="His-Me finger endonucleases"/>
    <property type="match status" value="1"/>
</dbReference>
<evidence type="ECO:0000313" key="3">
    <source>
        <dbReference type="Proteomes" id="UP000247536"/>
    </source>
</evidence>
<feature type="domain" description="Nuclease associated modular" evidence="1">
    <location>
        <begin position="141"/>
        <end position="157"/>
    </location>
</feature>
<dbReference type="Gene3D" id="3.90.75.20">
    <property type="match status" value="1"/>
</dbReference>
<name>A0ABX5P122_9HYPH</name>
<accession>A0ABX5P122</accession>
<proteinExistence type="predicted"/>
<reference evidence="2 3" key="1">
    <citation type="submission" date="2018-06" db="EMBL/GenBank/DDBJ databases">
        <title>Rhizobium wuzhouense sp. nov., isolated from roots of Oryza officinalis.</title>
        <authorList>
            <person name="Yuan T."/>
        </authorList>
    </citation>
    <scope>NUCLEOTIDE SEQUENCE [LARGE SCALE GENOMIC DNA]</scope>
    <source>
        <strain evidence="2 3">W44</strain>
    </source>
</reference>
<dbReference type="InterPro" id="IPR003611">
    <property type="entry name" value="NUMOD3"/>
</dbReference>
<keyword evidence="3" id="KW-1185">Reference proteome</keyword>
<dbReference type="SMART" id="SM00496">
    <property type="entry name" value="IENR2"/>
    <property type="match status" value="1"/>
</dbReference>
<dbReference type="InterPro" id="IPR003615">
    <property type="entry name" value="HNH_nuc"/>
</dbReference>
<dbReference type="SUPFAM" id="SSF64496">
    <property type="entry name" value="DNA-binding domain of intron-encoded endonucleases"/>
    <property type="match status" value="1"/>
</dbReference>
<sequence>MTEMNPGLEVEEWRPVPTMPHIEASSHGRIRYIGPKRSRMQPGHIIPQQADKLGYRYANIPLVGDGPALSKRHAVHRLVALAFHGLPPLSNQRIVVGHLDDDPGNNRPANLKWMTQRENCNAPGCMAKHLRNNRGANNPFYGRQHSPETRAKMSAAALGNDYSKRRSHG</sequence>
<evidence type="ECO:0000259" key="1">
    <source>
        <dbReference type="SMART" id="SM00496"/>
    </source>
</evidence>
<dbReference type="Pfam" id="PF07460">
    <property type="entry name" value="NUMOD3"/>
    <property type="match status" value="1"/>
</dbReference>
<dbReference type="RefSeq" id="WP_110790099.1">
    <property type="nucleotide sequence ID" value="NZ_QJRY01000001.1"/>
</dbReference>
<dbReference type="EMBL" id="QJRY01000001">
    <property type="protein sequence ID" value="PYB77671.1"/>
    <property type="molecule type" value="Genomic_DNA"/>
</dbReference>
<gene>
    <name evidence="2" type="ORF">DMY87_04810</name>
</gene>
<evidence type="ECO:0000313" key="2">
    <source>
        <dbReference type="EMBL" id="PYB77671.1"/>
    </source>
</evidence>
<dbReference type="Pfam" id="PF13392">
    <property type="entry name" value="HNH_3"/>
    <property type="match status" value="1"/>
</dbReference>
<protein>
    <recommendedName>
        <fullName evidence="1">Nuclease associated modular domain-containing protein</fullName>
    </recommendedName>
</protein>
<organism evidence="2 3">
    <name type="scientific">Rhizobium wuzhouense</name>
    <dbReference type="NCBI Taxonomy" id="1986026"/>
    <lineage>
        <taxon>Bacteria</taxon>
        <taxon>Pseudomonadati</taxon>
        <taxon>Pseudomonadota</taxon>
        <taxon>Alphaproteobacteria</taxon>
        <taxon>Hyphomicrobiales</taxon>
        <taxon>Rhizobiaceae</taxon>
        <taxon>Rhizobium/Agrobacterium group</taxon>
        <taxon>Rhizobium</taxon>
    </lineage>
</organism>
<dbReference type="Proteomes" id="UP000247536">
    <property type="component" value="Unassembled WGS sequence"/>
</dbReference>
<comment type="caution">
    <text evidence="2">The sequence shown here is derived from an EMBL/GenBank/DDBJ whole genome shotgun (WGS) entry which is preliminary data.</text>
</comment>